<evidence type="ECO:0000256" key="4">
    <source>
        <dbReference type="ARBA" id="ARBA00022729"/>
    </source>
</evidence>
<keyword evidence="6 12" id="KW-0472">Membrane</keyword>
<keyword evidence="5 12" id="KW-1133">Transmembrane helix</keyword>
<evidence type="ECO:0000313" key="14">
    <source>
        <dbReference type="RefSeq" id="XP_031574438.1"/>
    </source>
</evidence>
<feature type="region of interest" description="Disordered" evidence="11">
    <location>
        <begin position="275"/>
        <end position="297"/>
    </location>
</feature>
<dbReference type="OrthoDB" id="10341125at2759"/>
<dbReference type="GeneID" id="116308193"/>
<evidence type="ECO:0000313" key="13">
    <source>
        <dbReference type="Proteomes" id="UP000515163"/>
    </source>
</evidence>
<keyword evidence="4" id="KW-0732">Signal</keyword>
<dbReference type="PANTHER" id="PTHR25466">
    <property type="entry name" value="T-LYMPHOCYTE ACTIVATION ANTIGEN"/>
    <property type="match status" value="1"/>
</dbReference>
<dbReference type="InterPro" id="IPR013783">
    <property type="entry name" value="Ig-like_fold"/>
</dbReference>
<dbReference type="GO" id="GO:0007166">
    <property type="term" value="P:cell surface receptor signaling pathway"/>
    <property type="evidence" value="ECO:0007669"/>
    <property type="project" value="TreeGrafter"/>
</dbReference>
<keyword evidence="13" id="KW-1185">Reference proteome</keyword>
<dbReference type="Proteomes" id="UP000515163">
    <property type="component" value="Unplaced"/>
</dbReference>
<evidence type="ECO:0000256" key="1">
    <source>
        <dbReference type="ARBA" id="ARBA00004251"/>
    </source>
</evidence>
<dbReference type="PANTHER" id="PTHR25466:SF3">
    <property type="entry name" value="PROGRAMMED CELL DEATH 1 LIGAND 1"/>
    <property type="match status" value="1"/>
</dbReference>
<keyword evidence="8" id="KW-0675">Receptor</keyword>
<evidence type="ECO:0000256" key="2">
    <source>
        <dbReference type="ARBA" id="ARBA00022475"/>
    </source>
</evidence>
<dbReference type="InParanoid" id="A0A6P8J9J0"/>
<accession>A0A6P8J9J0</accession>
<protein>
    <submittedName>
        <fullName evidence="14">Uncharacterized protein LOC116308193</fullName>
    </submittedName>
</protein>
<feature type="transmembrane region" description="Helical" evidence="12">
    <location>
        <begin position="164"/>
        <end position="187"/>
    </location>
</feature>
<gene>
    <name evidence="14" type="primary">LOC116308193</name>
</gene>
<evidence type="ECO:0000256" key="5">
    <source>
        <dbReference type="ARBA" id="ARBA00022989"/>
    </source>
</evidence>
<keyword evidence="9" id="KW-0325">Glycoprotein</keyword>
<dbReference type="Gene3D" id="2.60.40.10">
    <property type="entry name" value="Immunoglobulins"/>
    <property type="match status" value="1"/>
</dbReference>
<dbReference type="RefSeq" id="XP_031574438.1">
    <property type="nucleotide sequence ID" value="XM_031718578.1"/>
</dbReference>
<dbReference type="InterPro" id="IPR051713">
    <property type="entry name" value="T-cell_Activation_Regulation"/>
</dbReference>
<keyword evidence="3 12" id="KW-0812">Transmembrane</keyword>
<dbReference type="GO" id="GO:0009897">
    <property type="term" value="C:external side of plasma membrane"/>
    <property type="evidence" value="ECO:0007669"/>
    <property type="project" value="TreeGrafter"/>
</dbReference>
<evidence type="ECO:0000256" key="12">
    <source>
        <dbReference type="SAM" id="Phobius"/>
    </source>
</evidence>
<sequence length="355" mass="39113">MVNATNIVGVNWGIRDGNTKELKQGLIKYNKADGIQLDKKINSTSYAGRVSFVGDLSKGQAWFKITNLNINDTNQYMARIAIQDASDYKYVPVQLTVIQPAPTTRPLQTSTTASTSFVSNTITSTVPHNITSSPPKNITSTTHSLPGTSITENQSKPSGTCTSIIAACVTVIVILVVVIVVLVIYIWKVVINYAFEKSGRKRSLSSIKGKDLEAYEDANPIDDASNVRVLESVKPRNVEKELYETICENKDEGAITHLTSTHPAVGALAVNEMTTRKSSGRARSEDSVTSLPPQHYQDLANLPKMPLYEPLNKRNTKQRTDVADDPRTYEQLEQNVAGREYQSLQIIPNKEDSKV</sequence>
<comment type="subcellular location">
    <subcellularLocation>
        <location evidence="1">Cell membrane</location>
        <topology evidence="1">Single-pass type I membrane protein</topology>
    </subcellularLocation>
</comment>
<evidence type="ECO:0000256" key="10">
    <source>
        <dbReference type="ARBA" id="ARBA00023319"/>
    </source>
</evidence>
<dbReference type="GO" id="GO:0006955">
    <property type="term" value="P:immune response"/>
    <property type="evidence" value="ECO:0007669"/>
    <property type="project" value="TreeGrafter"/>
</dbReference>
<evidence type="ECO:0000256" key="11">
    <source>
        <dbReference type="SAM" id="MobiDB-lite"/>
    </source>
</evidence>
<organism evidence="13 14">
    <name type="scientific">Actinia tenebrosa</name>
    <name type="common">Australian red waratah sea anemone</name>
    <dbReference type="NCBI Taxonomy" id="6105"/>
    <lineage>
        <taxon>Eukaryota</taxon>
        <taxon>Metazoa</taxon>
        <taxon>Cnidaria</taxon>
        <taxon>Anthozoa</taxon>
        <taxon>Hexacorallia</taxon>
        <taxon>Actiniaria</taxon>
        <taxon>Actiniidae</taxon>
        <taxon>Actinia</taxon>
    </lineage>
</organism>
<evidence type="ECO:0000256" key="8">
    <source>
        <dbReference type="ARBA" id="ARBA00023170"/>
    </source>
</evidence>
<dbReference type="GO" id="GO:0071222">
    <property type="term" value="P:cellular response to lipopolysaccharide"/>
    <property type="evidence" value="ECO:0007669"/>
    <property type="project" value="TreeGrafter"/>
</dbReference>
<reference evidence="14" key="1">
    <citation type="submission" date="2025-08" db="UniProtKB">
        <authorList>
            <consortium name="RefSeq"/>
        </authorList>
    </citation>
    <scope>IDENTIFICATION</scope>
</reference>
<evidence type="ECO:0000256" key="6">
    <source>
        <dbReference type="ARBA" id="ARBA00023136"/>
    </source>
</evidence>
<proteinExistence type="predicted"/>
<name>A0A6P8J9J0_ACTTE</name>
<evidence type="ECO:0000256" key="9">
    <source>
        <dbReference type="ARBA" id="ARBA00023180"/>
    </source>
</evidence>
<keyword evidence="10" id="KW-0393">Immunoglobulin domain</keyword>
<dbReference type="AlphaFoldDB" id="A0A6P8J9J0"/>
<dbReference type="KEGG" id="aten:116308193"/>
<keyword evidence="7" id="KW-1015">Disulfide bond</keyword>
<evidence type="ECO:0000256" key="3">
    <source>
        <dbReference type="ARBA" id="ARBA00022692"/>
    </source>
</evidence>
<feature type="region of interest" description="Disordered" evidence="11">
    <location>
        <begin position="333"/>
        <end position="355"/>
    </location>
</feature>
<keyword evidence="2" id="KW-1003">Cell membrane</keyword>
<evidence type="ECO:0000256" key="7">
    <source>
        <dbReference type="ARBA" id="ARBA00023157"/>
    </source>
</evidence>